<name>A0ABR5MFG8_9BACI</name>
<dbReference type="EMBL" id="LGTK01000098">
    <property type="protein sequence ID" value="KPH70901.1"/>
    <property type="molecule type" value="Genomic_DNA"/>
</dbReference>
<keyword evidence="3" id="KW-1185">Reference proteome</keyword>
<keyword evidence="1" id="KW-0472">Membrane</keyword>
<protein>
    <submittedName>
        <fullName evidence="2">Uncharacterized protein</fullName>
    </submittedName>
</protein>
<evidence type="ECO:0000313" key="3">
    <source>
        <dbReference type="Proteomes" id="UP000037854"/>
    </source>
</evidence>
<feature type="transmembrane region" description="Helical" evidence="1">
    <location>
        <begin position="40"/>
        <end position="61"/>
    </location>
</feature>
<gene>
    <name evidence="2" type="ORF">AFL42_16505</name>
</gene>
<sequence length="190" mass="22046">MGQLFKLAMFITSFIPLWATVIFIDTLNIIKHDVNLLTEYISILTIITLNILSILIILKSMSSIKASEYKPYKVIEVRQEKGITSEFLLSYVLPLFAFDFTLWSEVVQFLIYFIILSFLCVRNNNIYANLIFEINGYKFFDCELKWKPEQNVKTTQVIVISRNNISSQRGNTIEVASLNKPFHLMKDLKG</sequence>
<evidence type="ECO:0000256" key="1">
    <source>
        <dbReference type="SAM" id="Phobius"/>
    </source>
</evidence>
<feature type="transmembrane region" description="Helical" evidence="1">
    <location>
        <begin position="7"/>
        <end position="28"/>
    </location>
</feature>
<keyword evidence="1" id="KW-1133">Transmembrane helix</keyword>
<dbReference type="RefSeq" id="WP_060669260.1">
    <property type="nucleotide sequence ID" value="NZ_LGTK01000098.1"/>
</dbReference>
<feature type="transmembrane region" description="Helical" evidence="1">
    <location>
        <begin position="109"/>
        <end position="128"/>
    </location>
</feature>
<organism evidence="2 3">
    <name type="scientific">Oceanobacillus caeni</name>
    <dbReference type="NCBI Taxonomy" id="405946"/>
    <lineage>
        <taxon>Bacteria</taxon>
        <taxon>Bacillati</taxon>
        <taxon>Bacillota</taxon>
        <taxon>Bacilli</taxon>
        <taxon>Bacillales</taxon>
        <taxon>Bacillaceae</taxon>
        <taxon>Oceanobacillus</taxon>
    </lineage>
</organism>
<keyword evidence="1" id="KW-0812">Transmembrane</keyword>
<evidence type="ECO:0000313" key="2">
    <source>
        <dbReference type="EMBL" id="KPH70901.1"/>
    </source>
</evidence>
<proteinExistence type="predicted"/>
<comment type="caution">
    <text evidence="2">The sequence shown here is derived from an EMBL/GenBank/DDBJ whole genome shotgun (WGS) entry which is preliminary data.</text>
</comment>
<dbReference type="Proteomes" id="UP000037854">
    <property type="component" value="Unassembled WGS sequence"/>
</dbReference>
<accession>A0ABR5MFG8</accession>
<reference evidence="2 3" key="1">
    <citation type="submission" date="2015-07" db="EMBL/GenBank/DDBJ databases">
        <title>High-quality draft genome sequence of Oceanobacillus caeni HM6, a bacillus isolated from a human feces.</title>
        <authorList>
            <person name="Kumar J."/>
            <person name="Verma M.K."/>
            <person name="Pandey R."/>
            <person name="Bhambi M."/>
            <person name="Chauhan N."/>
        </authorList>
    </citation>
    <scope>NUCLEOTIDE SEQUENCE [LARGE SCALE GENOMIC DNA]</scope>
    <source>
        <strain evidence="2 3">HM6</strain>
    </source>
</reference>